<dbReference type="PANTHER" id="PTHR14659:SF1">
    <property type="entry name" value="ALPHA- AND GAMMA-ADAPTIN-BINDING PROTEIN P34"/>
    <property type="match status" value="1"/>
</dbReference>
<proteinExistence type="predicted"/>
<sequence>MIIRKLPLGPCHAQLAALGGIAYKVFRGLLWRLLLAAHMTNTPVHPLIKLDLLQAHTWPGLRMKPQSGAVSIAGGTRQDTEDGAAALHAPQPRFHTSAAAALEHSSLRSPASAQPPSDGEQMGAWQGAASPEVSSTADPVVHHQQHSADGSMEGPHLNGVARAPDFDNALEESGSEASGSEEDGGLEEFESMMRQLRQGRDHLQGLPDEERRARAASMAAHMMQALGIHDEDSDSEGVT</sequence>
<feature type="region of interest" description="Disordered" evidence="1">
    <location>
        <begin position="195"/>
        <end position="216"/>
    </location>
</feature>
<name>A0ABP1GA06_9CHLO</name>
<evidence type="ECO:0000313" key="3">
    <source>
        <dbReference type="Proteomes" id="UP001497392"/>
    </source>
</evidence>
<dbReference type="EMBL" id="CAXHTA020000017">
    <property type="protein sequence ID" value="CAL5227606.1"/>
    <property type="molecule type" value="Genomic_DNA"/>
</dbReference>
<dbReference type="InterPro" id="IPR019341">
    <property type="entry name" value="Alpha/Gamma-adaptin-bd_p34"/>
</dbReference>
<feature type="region of interest" description="Disordered" evidence="1">
    <location>
        <begin position="104"/>
        <end position="162"/>
    </location>
</feature>
<dbReference type="Pfam" id="PF10199">
    <property type="entry name" value="Adaptin_binding"/>
    <property type="match status" value="1"/>
</dbReference>
<dbReference type="Proteomes" id="UP001497392">
    <property type="component" value="Unassembled WGS sequence"/>
</dbReference>
<evidence type="ECO:0000256" key="1">
    <source>
        <dbReference type="SAM" id="MobiDB-lite"/>
    </source>
</evidence>
<evidence type="ECO:0000313" key="2">
    <source>
        <dbReference type="EMBL" id="CAL5227606.1"/>
    </source>
</evidence>
<gene>
    <name evidence="2" type="primary">g10608</name>
    <name evidence="2" type="ORF">VP750_LOCUS9512</name>
</gene>
<accession>A0ABP1GA06</accession>
<reference evidence="2 3" key="1">
    <citation type="submission" date="2024-06" db="EMBL/GenBank/DDBJ databases">
        <authorList>
            <person name="Kraege A."/>
            <person name="Thomma B."/>
        </authorList>
    </citation>
    <scope>NUCLEOTIDE SEQUENCE [LARGE SCALE GENOMIC DNA]</scope>
</reference>
<keyword evidence="3" id="KW-1185">Reference proteome</keyword>
<dbReference type="PANTHER" id="PTHR14659">
    <property type="entry name" value="ALPHA- AND GAMMA-ADAPTIN-BINDING PROTEIN P34"/>
    <property type="match status" value="1"/>
</dbReference>
<organism evidence="2 3">
    <name type="scientific">Coccomyxa viridis</name>
    <dbReference type="NCBI Taxonomy" id="1274662"/>
    <lineage>
        <taxon>Eukaryota</taxon>
        <taxon>Viridiplantae</taxon>
        <taxon>Chlorophyta</taxon>
        <taxon>core chlorophytes</taxon>
        <taxon>Trebouxiophyceae</taxon>
        <taxon>Trebouxiophyceae incertae sedis</taxon>
        <taxon>Coccomyxaceae</taxon>
        <taxon>Coccomyxa</taxon>
    </lineage>
</organism>
<feature type="compositionally biased region" description="Basic and acidic residues" evidence="1">
    <location>
        <begin position="198"/>
        <end position="213"/>
    </location>
</feature>
<comment type="caution">
    <text evidence="2">The sequence shown here is derived from an EMBL/GenBank/DDBJ whole genome shotgun (WGS) entry which is preliminary data.</text>
</comment>
<protein>
    <submittedName>
        <fullName evidence="2">G10608 protein</fullName>
    </submittedName>
</protein>